<sequence length="86" mass="9371">MATSARSMGVSMRLGIALLYNSSVESSVASRVENDELRCRLAVGGDELERGSTVPVPSQRRLVDSIKSVGRLCRPRRPVGTERDQP</sequence>
<proteinExistence type="predicted"/>
<gene>
    <name evidence="1" type="ORF">BCR44DRAFT_1439656</name>
</gene>
<organism evidence="1 2">
    <name type="scientific">Catenaria anguillulae PL171</name>
    <dbReference type="NCBI Taxonomy" id="765915"/>
    <lineage>
        <taxon>Eukaryota</taxon>
        <taxon>Fungi</taxon>
        <taxon>Fungi incertae sedis</taxon>
        <taxon>Blastocladiomycota</taxon>
        <taxon>Blastocladiomycetes</taxon>
        <taxon>Blastocladiales</taxon>
        <taxon>Catenariaceae</taxon>
        <taxon>Catenaria</taxon>
    </lineage>
</organism>
<dbReference type="Proteomes" id="UP000193411">
    <property type="component" value="Unassembled WGS sequence"/>
</dbReference>
<keyword evidence="2" id="KW-1185">Reference proteome</keyword>
<evidence type="ECO:0000313" key="2">
    <source>
        <dbReference type="Proteomes" id="UP000193411"/>
    </source>
</evidence>
<protein>
    <submittedName>
        <fullName evidence="1">Uncharacterized protein</fullName>
    </submittedName>
</protein>
<accession>A0A1Y2HDJ9</accession>
<comment type="caution">
    <text evidence="1">The sequence shown here is derived from an EMBL/GenBank/DDBJ whole genome shotgun (WGS) entry which is preliminary data.</text>
</comment>
<evidence type="ECO:0000313" key="1">
    <source>
        <dbReference type="EMBL" id="ORZ32657.1"/>
    </source>
</evidence>
<reference evidence="1 2" key="1">
    <citation type="submission" date="2016-07" db="EMBL/GenBank/DDBJ databases">
        <title>Pervasive Adenine N6-methylation of Active Genes in Fungi.</title>
        <authorList>
            <consortium name="DOE Joint Genome Institute"/>
            <person name="Mondo S.J."/>
            <person name="Dannebaum R.O."/>
            <person name="Kuo R.C."/>
            <person name="Labutti K."/>
            <person name="Haridas S."/>
            <person name="Kuo A."/>
            <person name="Salamov A."/>
            <person name="Ahrendt S.R."/>
            <person name="Lipzen A."/>
            <person name="Sullivan W."/>
            <person name="Andreopoulos W.B."/>
            <person name="Clum A."/>
            <person name="Lindquist E."/>
            <person name="Daum C."/>
            <person name="Ramamoorthy G.K."/>
            <person name="Gryganskyi A."/>
            <person name="Culley D."/>
            <person name="Magnuson J.K."/>
            <person name="James T.Y."/>
            <person name="O'Malley M.A."/>
            <person name="Stajich J.E."/>
            <person name="Spatafora J.W."/>
            <person name="Visel A."/>
            <person name="Grigoriev I.V."/>
        </authorList>
    </citation>
    <scope>NUCLEOTIDE SEQUENCE [LARGE SCALE GENOMIC DNA]</scope>
    <source>
        <strain evidence="1 2">PL171</strain>
    </source>
</reference>
<name>A0A1Y2HDJ9_9FUNG</name>
<dbReference type="AlphaFoldDB" id="A0A1Y2HDJ9"/>
<dbReference type="EMBL" id="MCFL01000043">
    <property type="protein sequence ID" value="ORZ32657.1"/>
    <property type="molecule type" value="Genomic_DNA"/>
</dbReference>